<reference evidence="1" key="1">
    <citation type="submission" date="2021-05" db="EMBL/GenBank/DDBJ databases">
        <authorList>
            <person name="Pietrasiak N."/>
            <person name="Ward R."/>
            <person name="Stajich J.E."/>
            <person name="Kurbessoian T."/>
        </authorList>
    </citation>
    <scope>NUCLEOTIDE SEQUENCE</scope>
    <source>
        <strain evidence="1">UHER 2000/2452</strain>
    </source>
</reference>
<name>A0A951QEX0_9CYAN</name>
<evidence type="ECO:0000313" key="2">
    <source>
        <dbReference type="Proteomes" id="UP000757435"/>
    </source>
</evidence>
<dbReference type="Proteomes" id="UP000757435">
    <property type="component" value="Unassembled WGS sequence"/>
</dbReference>
<gene>
    <name evidence="1" type="ORF">KME15_18505</name>
</gene>
<organism evidence="1 2">
    <name type="scientific">Drouetiella hepatica Uher 2000/2452</name>
    <dbReference type="NCBI Taxonomy" id="904376"/>
    <lineage>
        <taxon>Bacteria</taxon>
        <taxon>Bacillati</taxon>
        <taxon>Cyanobacteriota</taxon>
        <taxon>Cyanophyceae</taxon>
        <taxon>Oculatellales</taxon>
        <taxon>Oculatellaceae</taxon>
        <taxon>Drouetiella</taxon>
    </lineage>
</organism>
<dbReference type="EMBL" id="JAHHHD010000024">
    <property type="protein sequence ID" value="MBW4660669.1"/>
    <property type="molecule type" value="Genomic_DNA"/>
</dbReference>
<sequence>MRYRSAGILSARQDVRTPCSRICRVQEPIAFTKTLNWLPGFKLTVKPPENKVAIAVLPLQ</sequence>
<accession>A0A951QEX0</accession>
<evidence type="ECO:0000313" key="1">
    <source>
        <dbReference type="EMBL" id="MBW4660669.1"/>
    </source>
</evidence>
<comment type="caution">
    <text evidence="1">The sequence shown here is derived from an EMBL/GenBank/DDBJ whole genome shotgun (WGS) entry which is preliminary data.</text>
</comment>
<reference evidence="1" key="2">
    <citation type="journal article" date="2022" name="Microbiol. Resour. Announc.">
        <title>Metagenome Sequencing to Explore Phylogenomics of Terrestrial Cyanobacteria.</title>
        <authorList>
            <person name="Ward R.D."/>
            <person name="Stajich J.E."/>
            <person name="Johansen J.R."/>
            <person name="Huntemann M."/>
            <person name="Clum A."/>
            <person name="Foster B."/>
            <person name="Foster B."/>
            <person name="Roux S."/>
            <person name="Palaniappan K."/>
            <person name="Varghese N."/>
            <person name="Mukherjee S."/>
            <person name="Reddy T.B.K."/>
            <person name="Daum C."/>
            <person name="Copeland A."/>
            <person name="Chen I.A."/>
            <person name="Ivanova N.N."/>
            <person name="Kyrpides N.C."/>
            <person name="Shapiro N."/>
            <person name="Eloe-Fadrosh E.A."/>
            <person name="Pietrasiak N."/>
        </authorList>
    </citation>
    <scope>NUCLEOTIDE SEQUENCE</scope>
    <source>
        <strain evidence="1">UHER 2000/2452</strain>
    </source>
</reference>
<proteinExistence type="predicted"/>
<dbReference type="AlphaFoldDB" id="A0A951QEX0"/>
<protein>
    <submittedName>
        <fullName evidence="1">Uncharacterized protein</fullName>
    </submittedName>
</protein>